<dbReference type="AlphaFoldDB" id="A0A915DXN8"/>
<dbReference type="GO" id="GO:0003677">
    <property type="term" value="F:DNA binding"/>
    <property type="evidence" value="ECO:0007669"/>
    <property type="project" value="UniProtKB-UniRule"/>
</dbReference>
<protein>
    <submittedName>
        <fullName evidence="5">HMG box domain-containing protein</fullName>
    </submittedName>
</protein>
<evidence type="ECO:0000256" key="2">
    <source>
        <dbReference type="SAM" id="MobiDB-lite"/>
    </source>
</evidence>
<feature type="region of interest" description="Disordered" evidence="2">
    <location>
        <begin position="1"/>
        <end position="34"/>
    </location>
</feature>
<evidence type="ECO:0000259" key="3">
    <source>
        <dbReference type="PROSITE" id="PS50118"/>
    </source>
</evidence>
<keyword evidence="1" id="KW-0539">Nucleus</keyword>
<evidence type="ECO:0000313" key="5">
    <source>
        <dbReference type="WBParaSite" id="jg23832"/>
    </source>
</evidence>
<dbReference type="WBParaSite" id="jg23832">
    <property type="protein sequence ID" value="jg23832"/>
    <property type="gene ID" value="jg23832"/>
</dbReference>
<dbReference type="InterPro" id="IPR036910">
    <property type="entry name" value="HMG_box_dom_sf"/>
</dbReference>
<dbReference type="InterPro" id="IPR009071">
    <property type="entry name" value="HMG_box_dom"/>
</dbReference>
<feature type="domain" description="HMG box" evidence="3">
    <location>
        <begin position="37"/>
        <end position="113"/>
    </location>
</feature>
<dbReference type="PROSITE" id="PS50118">
    <property type="entry name" value="HMG_BOX_2"/>
    <property type="match status" value="1"/>
</dbReference>
<keyword evidence="1" id="KW-0238">DNA-binding</keyword>
<feature type="DNA-binding region" description="HMG box" evidence="1">
    <location>
        <begin position="37"/>
        <end position="113"/>
    </location>
</feature>
<dbReference type="Gene3D" id="1.10.30.10">
    <property type="entry name" value="High mobility group box domain"/>
    <property type="match status" value="1"/>
</dbReference>
<dbReference type="Proteomes" id="UP000887574">
    <property type="component" value="Unplaced"/>
</dbReference>
<accession>A0A915DXN8</accession>
<dbReference type="Pfam" id="PF00505">
    <property type="entry name" value="HMG_box"/>
    <property type="match status" value="1"/>
</dbReference>
<organism evidence="4 5">
    <name type="scientific">Ditylenchus dipsaci</name>
    <dbReference type="NCBI Taxonomy" id="166011"/>
    <lineage>
        <taxon>Eukaryota</taxon>
        <taxon>Metazoa</taxon>
        <taxon>Ecdysozoa</taxon>
        <taxon>Nematoda</taxon>
        <taxon>Chromadorea</taxon>
        <taxon>Rhabditida</taxon>
        <taxon>Tylenchina</taxon>
        <taxon>Tylenchomorpha</taxon>
        <taxon>Sphaerularioidea</taxon>
        <taxon>Anguinidae</taxon>
        <taxon>Anguininae</taxon>
        <taxon>Ditylenchus</taxon>
    </lineage>
</organism>
<evidence type="ECO:0000313" key="4">
    <source>
        <dbReference type="Proteomes" id="UP000887574"/>
    </source>
</evidence>
<sequence length="113" mass="12119">MAKTVAKKASGASGDAVPKGVTKEPAGKSAVAAKTTLKRPPSSYMIWLAENRARITVEFAAAKEANKGKKFGAHAGSVLKIAGKEWKALQDKSKWEKLATEAKQKFEADKSRF</sequence>
<name>A0A915DXN8_9BILA</name>
<evidence type="ECO:0000256" key="1">
    <source>
        <dbReference type="PROSITE-ProRule" id="PRU00267"/>
    </source>
</evidence>
<dbReference type="SMART" id="SM00398">
    <property type="entry name" value="HMG"/>
    <property type="match status" value="1"/>
</dbReference>
<keyword evidence="4" id="KW-1185">Reference proteome</keyword>
<proteinExistence type="predicted"/>
<reference evidence="5" key="1">
    <citation type="submission" date="2022-11" db="UniProtKB">
        <authorList>
            <consortium name="WormBaseParasite"/>
        </authorList>
    </citation>
    <scope>IDENTIFICATION</scope>
</reference>
<dbReference type="GO" id="GO:0005634">
    <property type="term" value="C:nucleus"/>
    <property type="evidence" value="ECO:0007669"/>
    <property type="project" value="UniProtKB-UniRule"/>
</dbReference>
<dbReference type="SUPFAM" id="SSF47095">
    <property type="entry name" value="HMG-box"/>
    <property type="match status" value="1"/>
</dbReference>